<sequence>MTTLPADEDFRIRHAVMERLVDYWWDVDADGARGATDFYTQDCVYQMCEHRMEGRGAVHDYYAFRTARGDRLVRHVLTNVRARVEGPGQASVQGVLSVYAADGVPVLPAAPPILVADNHATFVREADGAWRMREHGIVALFRGGVPVLVPPPAGGRAA</sequence>
<evidence type="ECO:0000313" key="2">
    <source>
        <dbReference type="EMBL" id="TFZ07199.1"/>
    </source>
</evidence>
<dbReference type="Pfam" id="PF13577">
    <property type="entry name" value="SnoaL_4"/>
    <property type="match status" value="1"/>
</dbReference>
<gene>
    <name evidence="2" type="ORF">EZ313_11500</name>
</gene>
<name>A0A4Z0CAU5_9BURK</name>
<protein>
    <recommendedName>
        <fullName evidence="1">SnoaL-like domain-containing protein</fullName>
    </recommendedName>
</protein>
<comment type="caution">
    <text evidence="2">The sequence shown here is derived from an EMBL/GenBank/DDBJ whole genome shotgun (WGS) entry which is preliminary data.</text>
</comment>
<evidence type="ECO:0000313" key="3">
    <source>
        <dbReference type="Proteomes" id="UP000298180"/>
    </source>
</evidence>
<organism evidence="2 3">
    <name type="scientific">Ramlibacter henchirensis</name>
    <dbReference type="NCBI Taxonomy" id="204072"/>
    <lineage>
        <taxon>Bacteria</taxon>
        <taxon>Pseudomonadati</taxon>
        <taxon>Pseudomonadota</taxon>
        <taxon>Betaproteobacteria</taxon>
        <taxon>Burkholderiales</taxon>
        <taxon>Comamonadaceae</taxon>
        <taxon>Ramlibacter</taxon>
    </lineage>
</organism>
<dbReference type="InterPro" id="IPR037401">
    <property type="entry name" value="SnoaL-like"/>
</dbReference>
<dbReference type="AlphaFoldDB" id="A0A4Z0CAU5"/>
<accession>A0A4Z0CAU5</accession>
<reference evidence="2 3" key="1">
    <citation type="submission" date="2019-03" db="EMBL/GenBank/DDBJ databases">
        <title>Ramlibacter henchirensis DSM 14656, whole genome shotgun sequence.</title>
        <authorList>
            <person name="Zhang X."/>
            <person name="Feng G."/>
            <person name="Zhu H."/>
        </authorList>
    </citation>
    <scope>NUCLEOTIDE SEQUENCE [LARGE SCALE GENOMIC DNA]</scope>
    <source>
        <strain evidence="2 3">DSM 14656</strain>
    </source>
</reference>
<dbReference type="RefSeq" id="WP_135263280.1">
    <property type="nucleotide sequence ID" value="NZ_SMLM01000001.1"/>
</dbReference>
<dbReference type="Gene3D" id="3.10.450.50">
    <property type="match status" value="1"/>
</dbReference>
<dbReference type="InterPro" id="IPR032710">
    <property type="entry name" value="NTF2-like_dom_sf"/>
</dbReference>
<keyword evidence="3" id="KW-1185">Reference proteome</keyword>
<proteinExistence type="predicted"/>
<dbReference type="OrthoDB" id="8683999at2"/>
<evidence type="ECO:0000259" key="1">
    <source>
        <dbReference type="Pfam" id="PF13577"/>
    </source>
</evidence>
<dbReference type="Proteomes" id="UP000298180">
    <property type="component" value="Unassembled WGS sequence"/>
</dbReference>
<feature type="domain" description="SnoaL-like" evidence="1">
    <location>
        <begin position="13"/>
        <end position="134"/>
    </location>
</feature>
<dbReference type="SUPFAM" id="SSF54427">
    <property type="entry name" value="NTF2-like"/>
    <property type="match status" value="1"/>
</dbReference>
<dbReference type="EMBL" id="SMLM01000001">
    <property type="protein sequence ID" value="TFZ07199.1"/>
    <property type="molecule type" value="Genomic_DNA"/>
</dbReference>